<dbReference type="Pfam" id="PF00106">
    <property type="entry name" value="adh_short"/>
    <property type="match status" value="1"/>
</dbReference>
<dbReference type="Gene3D" id="3.40.50.720">
    <property type="entry name" value="NAD(P)-binding Rossmann-like Domain"/>
    <property type="match status" value="1"/>
</dbReference>
<sequence length="324" mass="36157">MFFYIVVGFVVYLVIDWLIRLPKVGGITKKYVLITGCDTGFGNLLAKKLDKMGCNVFAACLTEKGQKDLDDETSTRVDVFHMNVADHQSVVDGANYVKGKLPQGVGLWGLVNNAGLTGALGPSEWLTLEDYNKVFSVNLLGLIDVTTEFQSLIKKAQGRIVNTASIVGRVTIAATVPYCISKYGVESFSDALRFNLWAFKCSVHIIEPGFHKTSITNVDLNVASFRRSYNQAPQEVKDEYGDEFIDAACGMMKEKTEQFLSPKLMDVVNAYSHALFSVYPRNRYQVGSDSKLFFIPLSFMHSAFQDFFFRLLANRDVKPKGALR</sequence>
<dbReference type="InterPro" id="IPR020904">
    <property type="entry name" value="Sc_DH/Rdtase_CS"/>
</dbReference>
<dbReference type="GO" id="GO:0016491">
    <property type="term" value="F:oxidoreductase activity"/>
    <property type="evidence" value="ECO:0007669"/>
    <property type="project" value="UniProtKB-KW"/>
</dbReference>
<dbReference type="GO" id="GO:0008202">
    <property type="term" value="P:steroid metabolic process"/>
    <property type="evidence" value="ECO:0007669"/>
    <property type="project" value="TreeGrafter"/>
</dbReference>
<gene>
    <name evidence="3" type="ORF">OFUS_LOCUS2012</name>
</gene>
<proteinExistence type="inferred from homology"/>
<dbReference type="PRINTS" id="PR00080">
    <property type="entry name" value="SDRFAMILY"/>
</dbReference>
<dbReference type="AlphaFoldDB" id="A0A8S4N182"/>
<protein>
    <submittedName>
        <fullName evidence="3">Uncharacterized protein</fullName>
    </submittedName>
</protein>
<accession>A0A8S4N182</accession>
<evidence type="ECO:0000256" key="1">
    <source>
        <dbReference type="ARBA" id="ARBA00023002"/>
    </source>
</evidence>
<dbReference type="PRINTS" id="PR00081">
    <property type="entry name" value="GDHRDH"/>
</dbReference>
<dbReference type="PANTHER" id="PTHR43313:SF50">
    <property type="entry name" value="GH26015P"/>
    <property type="match status" value="1"/>
</dbReference>
<dbReference type="PROSITE" id="PS00061">
    <property type="entry name" value="ADH_SHORT"/>
    <property type="match status" value="1"/>
</dbReference>
<evidence type="ECO:0000256" key="2">
    <source>
        <dbReference type="RuleBase" id="RU000363"/>
    </source>
</evidence>
<organism evidence="3 4">
    <name type="scientific">Owenia fusiformis</name>
    <name type="common">Polychaete worm</name>
    <dbReference type="NCBI Taxonomy" id="6347"/>
    <lineage>
        <taxon>Eukaryota</taxon>
        <taxon>Metazoa</taxon>
        <taxon>Spiralia</taxon>
        <taxon>Lophotrochozoa</taxon>
        <taxon>Annelida</taxon>
        <taxon>Polychaeta</taxon>
        <taxon>Sedentaria</taxon>
        <taxon>Canalipalpata</taxon>
        <taxon>Sabellida</taxon>
        <taxon>Oweniida</taxon>
        <taxon>Oweniidae</taxon>
        <taxon>Owenia</taxon>
    </lineage>
</organism>
<dbReference type="OrthoDB" id="5296at2759"/>
<comment type="caution">
    <text evidence="3">The sequence shown here is derived from an EMBL/GenBank/DDBJ whole genome shotgun (WGS) entry which is preliminary data.</text>
</comment>
<evidence type="ECO:0000313" key="4">
    <source>
        <dbReference type="Proteomes" id="UP000749559"/>
    </source>
</evidence>
<dbReference type="EMBL" id="CAIIXF020000001">
    <property type="protein sequence ID" value="CAH1774581.1"/>
    <property type="molecule type" value="Genomic_DNA"/>
</dbReference>
<dbReference type="SUPFAM" id="SSF51735">
    <property type="entry name" value="NAD(P)-binding Rossmann-fold domains"/>
    <property type="match status" value="1"/>
</dbReference>
<name>A0A8S4N182_OWEFU</name>
<evidence type="ECO:0000313" key="3">
    <source>
        <dbReference type="EMBL" id="CAH1774581.1"/>
    </source>
</evidence>
<dbReference type="InterPro" id="IPR036291">
    <property type="entry name" value="NAD(P)-bd_dom_sf"/>
</dbReference>
<keyword evidence="1" id="KW-0560">Oxidoreductase</keyword>
<reference evidence="3" key="1">
    <citation type="submission" date="2022-03" db="EMBL/GenBank/DDBJ databases">
        <authorList>
            <person name="Martin C."/>
        </authorList>
    </citation>
    <scope>NUCLEOTIDE SEQUENCE</scope>
</reference>
<keyword evidence="4" id="KW-1185">Reference proteome</keyword>
<dbReference type="Proteomes" id="UP000749559">
    <property type="component" value="Unassembled WGS sequence"/>
</dbReference>
<dbReference type="InterPro" id="IPR002347">
    <property type="entry name" value="SDR_fam"/>
</dbReference>
<dbReference type="PANTHER" id="PTHR43313">
    <property type="entry name" value="SHORT-CHAIN DEHYDROGENASE/REDUCTASE FAMILY 9C"/>
    <property type="match status" value="1"/>
</dbReference>
<comment type="similarity">
    <text evidence="2">Belongs to the short-chain dehydrogenases/reductases (SDR) family.</text>
</comment>